<dbReference type="InterPro" id="IPR027417">
    <property type="entry name" value="P-loop_NTPase"/>
</dbReference>
<name>A0ABT9S9P2_9BURK</name>
<evidence type="ECO:0000313" key="2">
    <source>
        <dbReference type="Proteomes" id="UP001226867"/>
    </source>
</evidence>
<dbReference type="PANTHER" id="PTHR13696">
    <property type="entry name" value="P-LOOP CONTAINING NUCLEOSIDE TRIPHOSPHATE HYDROLASE"/>
    <property type="match status" value="1"/>
</dbReference>
<dbReference type="NCBIfam" id="TIGR03371">
    <property type="entry name" value="cellulose_yhjQ"/>
    <property type="match status" value="1"/>
</dbReference>
<dbReference type="InterPro" id="IPR017746">
    <property type="entry name" value="Cellulose_synthase_operon_BcsQ"/>
</dbReference>
<dbReference type="CDD" id="cd02042">
    <property type="entry name" value="ParAB_family"/>
    <property type="match status" value="1"/>
</dbReference>
<dbReference type="EMBL" id="JAUSRO010000008">
    <property type="protein sequence ID" value="MDP9900451.1"/>
    <property type="molecule type" value="Genomic_DNA"/>
</dbReference>
<gene>
    <name evidence="1" type="ORF">J2W36_002717</name>
</gene>
<accession>A0ABT9S9P2</accession>
<dbReference type="RefSeq" id="WP_307690266.1">
    <property type="nucleotide sequence ID" value="NZ_JAUSRO010000008.1"/>
</dbReference>
<comment type="caution">
    <text evidence="1">The sequence shown here is derived from an EMBL/GenBank/DDBJ whole genome shotgun (WGS) entry which is preliminary data.</text>
</comment>
<dbReference type="SUPFAM" id="SSF52540">
    <property type="entry name" value="P-loop containing nucleoside triphosphate hydrolases"/>
    <property type="match status" value="1"/>
</dbReference>
<proteinExistence type="predicted"/>
<dbReference type="Gene3D" id="3.40.50.300">
    <property type="entry name" value="P-loop containing nucleotide triphosphate hydrolases"/>
    <property type="match status" value="1"/>
</dbReference>
<reference evidence="1 2" key="1">
    <citation type="submission" date="2023-07" db="EMBL/GenBank/DDBJ databases">
        <title>Sorghum-associated microbial communities from plants grown in Nebraska, USA.</title>
        <authorList>
            <person name="Schachtman D."/>
        </authorList>
    </citation>
    <scope>NUCLEOTIDE SEQUENCE [LARGE SCALE GENOMIC DNA]</scope>
    <source>
        <strain evidence="1 2">DS1607</strain>
    </source>
</reference>
<dbReference type="Pfam" id="PF06564">
    <property type="entry name" value="CBP_BcsQ"/>
    <property type="match status" value="1"/>
</dbReference>
<organism evidence="1 2">
    <name type="scientific">Variovorax ginsengisoli</name>
    <dbReference type="NCBI Taxonomy" id="363844"/>
    <lineage>
        <taxon>Bacteria</taxon>
        <taxon>Pseudomonadati</taxon>
        <taxon>Pseudomonadota</taxon>
        <taxon>Betaproteobacteria</taxon>
        <taxon>Burkholderiales</taxon>
        <taxon>Comamonadaceae</taxon>
        <taxon>Variovorax</taxon>
    </lineage>
</organism>
<protein>
    <submittedName>
        <fullName evidence="1">Cellulose synthase operon protein YhjQ</fullName>
    </submittedName>
</protein>
<dbReference type="Proteomes" id="UP001226867">
    <property type="component" value="Unassembled WGS sequence"/>
</dbReference>
<evidence type="ECO:0000313" key="1">
    <source>
        <dbReference type="EMBL" id="MDP9900451.1"/>
    </source>
</evidence>
<dbReference type="InterPro" id="IPR050678">
    <property type="entry name" value="DNA_Partitioning_ATPase"/>
</dbReference>
<sequence length="262" mass="28491">MRIVAVIAAKGGVGKTTVTANLCTTLAEAGHQVLAIDLDPQNALRFHLCADVQACETGLAQAISGEHAWMKVIQPARSGVLLLPFGAIDDERQFEIEQYLASYPNWLGQLLASFGMPEETLVLIDTPPGPSVYLQQTLRVAHFDVVTVLPDAGSFATMPIIDRVIAKYGTQRSDFLGSGYLVNQIDPGKRLSRDVLERLRQDLGSRLLGAIHQDQAVSEALASALTVRSYAPHSQAAQDISECADRLVERLAIAEPSRWRPH</sequence>
<keyword evidence="2" id="KW-1185">Reference proteome</keyword>
<dbReference type="PANTHER" id="PTHR13696:SF99">
    <property type="entry name" value="COBYRINIC ACID AC-DIAMIDE SYNTHASE"/>
    <property type="match status" value="1"/>
</dbReference>